<evidence type="ECO:0000256" key="5">
    <source>
        <dbReference type="ARBA" id="ARBA00022467"/>
    </source>
</evidence>
<evidence type="ECO:0000259" key="17">
    <source>
        <dbReference type="PROSITE" id="PS50222"/>
    </source>
</evidence>
<proteinExistence type="inferred from homology"/>
<dbReference type="PRINTS" id="PR01887">
    <property type="entry name" value="SPECTRNALPHA"/>
</dbReference>
<dbReference type="InterPro" id="IPR011992">
    <property type="entry name" value="EF-hand-dom_pair"/>
</dbReference>
<evidence type="ECO:0000313" key="18">
    <source>
        <dbReference type="EMBL" id="CAH3143110.1"/>
    </source>
</evidence>
<evidence type="ECO:0000256" key="6">
    <source>
        <dbReference type="ARBA" id="ARBA00022490"/>
    </source>
</evidence>
<dbReference type="Pfam" id="PF13499">
    <property type="entry name" value="EF-hand_7"/>
    <property type="match status" value="1"/>
</dbReference>
<keyword evidence="8" id="KW-0479">Metal-binding</keyword>
<evidence type="ECO:0000256" key="14">
    <source>
        <dbReference type="PROSITE-ProRule" id="PRU00192"/>
    </source>
</evidence>
<dbReference type="CDD" id="cd11808">
    <property type="entry name" value="SH3_Alpha_Spectrin"/>
    <property type="match status" value="1"/>
</dbReference>
<dbReference type="CDD" id="cd00176">
    <property type="entry name" value="SPEC"/>
    <property type="match status" value="11"/>
</dbReference>
<reference evidence="18 19" key="1">
    <citation type="submission" date="2022-05" db="EMBL/GenBank/DDBJ databases">
        <authorList>
            <consortium name="Genoscope - CEA"/>
            <person name="William W."/>
        </authorList>
    </citation>
    <scope>NUCLEOTIDE SEQUENCE [LARGE SCALE GENOMIC DNA]</scope>
</reference>
<dbReference type="GO" id="GO:0005509">
    <property type="term" value="F:calcium ion binding"/>
    <property type="evidence" value="ECO:0007669"/>
    <property type="project" value="InterPro"/>
</dbReference>
<evidence type="ECO:0000256" key="8">
    <source>
        <dbReference type="ARBA" id="ARBA00022723"/>
    </source>
</evidence>
<dbReference type="Gene3D" id="2.30.30.40">
    <property type="entry name" value="SH3 Domains"/>
    <property type="match status" value="1"/>
</dbReference>
<dbReference type="Pfam" id="PF08726">
    <property type="entry name" value="EFhand_Ca_insen"/>
    <property type="match status" value="1"/>
</dbReference>
<dbReference type="InterPro" id="IPR001452">
    <property type="entry name" value="SH3_domain"/>
</dbReference>
<dbReference type="SMART" id="SM00326">
    <property type="entry name" value="SH3"/>
    <property type="match status" value="1"/>
</dbReference>
<dbReference type="InterPro" id="IPR002048">
    <property type="entry name" value="EF_hand_dom"/>
</dbReference>
<dbReference type="PROSITE" id="PS00018">
    <property type="entry name" value="EF_HAND_1"/>
    <property type="match status" value="2"/>
</dbReference>
<gene>
    <name evidence="18" type="ORF">PMEA_00020439</name>
</gene>
<keyword evidence="7" id="KW-0597">Phosphoprotein</keyword>
<dbReference type="FunFam" id="2.30.30.40:FF:000154">
    <property type="entry name" value="Alpha spectrin, isoform C"/>
    <property type="match status" value="1"/>
</dbReference>
<feature type="domain" description="EF-hand" evidence="17">
    <location>
        <begin position="2307"/>
        <end position="2342"/>
    </location>
</feature>
<sequence>MAEVDSRQIAILETVEDIQNRREQVLRRYAEFKEATRVRRQRLEDAKRYHQFKRDADEVEAWINEKLQIACDENYRDPTNLQGKLQKHQAFEAEISAHSNAIVELQENGEGMISESHYASELIRERLDSLIKLWELLLSKSAEKGRMLLFTQKRVHFLHETEEVMSWILEKEAIATSEEVGRDLEHVEVLQKKFEDFLKDIQANESRVTYINELAHQLGDEGHPDIELISTKQAEVNEAWERLKMLALKRQKRLAGAQQIHSFYRDADETKNWINEKDKVLSSDDYGKDLASVNALLRKHEALERDLAAVEDKVTALGSESAQLQEAYPESADEIAAKQDEIVTAWGNLKEKSGVRKARLEDSYRLQRFISDYRDHISFINEMKVLIQSDELAKDVASAESLLERHQEHKGYIDASEDGFKKFADDGEELVNSNHYATDEIKEKLASLETEKMELLELWERRRVQFEQCMELQLFNRDCEHADATMSKQEAFLADDNLGDSLDGVEALIRKHEDFDKSFAAQAEKINSIDEYANRLVDSNHYASDEVRERRDGIMERRNNIGELSKARRLKLEESRKLQQFERDCDEVKSWITEKLKIASDESYKDPTNLQGKIQKHQAFEAELNANQSRLDAVDNTGEQLIGDEHYASDQIRERLDELHKLWAYLFERSNDKGLKLKEAAQQQQFNRGAEDVELWFTEVENLLALEDVGKDLTSVQNLQKKHAMIEADVIARAEKIEVVNAQADLFAEADHFDAPSIKEKKEVLNSRYQQLQAPLLARKAKLQDAERLKRFLHDVEDEEAWIREKEPVASSTNTGRDLTGAQNLSKKHQALMTEIAGHEPRVRAVCDNGVQMIDNGHFAADEIKEKIDDLDQKWLEFKDKAHVRKGHLDDSLQAHQYLADVAEAESWLKEKEPIVTSDDYGKDEDSAQALLTKHDAIMSDLRAYGTVVDGLREQSQHCKPAAHVTDISDKECVVALYDYQEKTAREVSMQKGDILTLLNSSNKDWWKVETNDRQGFVPAAYVKRIDSHKASQDLLSQAPEVDTVANRQQALDDKYQDLMDKGEERKKKLEDSIQRYSVLRDAHELESWINDKEAIVTSEEIGKDYEHVEAQQKKFDDFEKDMISKEVRIRELTLLAEKLKIEHYREYEMIREMIERLNQKWTNLKTMSEQRKENLDNAQEIQKFHRDADDTKAWISEKDTALSTSDYGRDLASVQALQRKHEVLERDLAALEEKVRELNVEAAKLTSSHPNAAQDIEWKRHELEEAWANLREQAAARRGKLSDSSDYFHFLNEFRDLTSWINGIMALVTSDELAKDVASAEALLDRHQEHRAEIDARDSEFQSFEDFGKKLLDKEHYASPDIREKLETMATEREELEKAWASRKQRLDECLELQLFNRDAEQLEQWMATREAIIQSEDVGEAAEGAEALIKKHEDFTKTLAVQDVKINALKDNADRLIDNNHYDSPAIAERISAVLARWATLKAALVERRSKLGESKTIQQFSRDAEDIEAWVSEKLQTVLDESYKDPTNLQSKFQKHQAFEAEVSANQERVLETINLAEGLIEQRKCAGSEEIVKERITKLQQQWEYLVQKSNEKSQHLKESNQQQQFNTNVKELDFWLGEVEASLSHDDHGRDLASVQNLIKKHQLVEADIAAHEDRITDLQAQTQHFAEVGHFDADSLQDKSRIIAERYDKVKDMAADRHKKLDESNALHQFYRDVDDEESWIKEKKLLTSSEDYGKDLTGVQNLRKKHQRLEAELNTHEARIQAVLLCGRKFIDEGHSSSDEIKARCDQLQENWDELKNLAEQRQHKLDESLEYQQFSANVGEEESWINEKNTLVGSDDYGDTLAAVQGLLKKHEAFETDLEVHRERVQDIEDAGNKLIEKGNHQSELIDHRIASIKSKLTELERMASYRKSKLNDNSAFLQFNWKADVVESWIGDKEGIARSDDLGRDLSSVQTLFTKQETFDSGLQAFENEGIARVTVLKDELVQSQHEQSPAIIKRHDDLIRRWEQLLEDSKTRKERLQHAQDQYKKVEDLFLLFAKKASAFNSWFENAEEDLTDPVRCNSVEEIRALQDGHTQFRASLDQAEDDIMMLRKLDRQIKSYNVSINPYTWFTMEALEDTWENLQKIIEEREDDLRKEAQRQEYNDNLRQEFAQAANSFHAWLSDTRVAMVDGQGDLEDQLAEVKKKSAEIADRKEDLRILEDLGAQMEEALILDNKYTEHSTVDLAQQWDQLDQLAMRMKHNLEQQIQARNTTGVSEDTLKEFTIMFKHFDKDKTGYLDHQEFKSCLRSLGYDLSIVEEGEEDPEFQSILRTVDPNGDGVVSMGEYMAFMISRETENVGSSQEVINAFKALTEGGKRLYVTEAELYQSLTKEQADFCIDRMNPYVDDKGREVPGAYDYKTFCEELFSSS</sequence>
<dbReference type="Pfam" id="PF00435">
    <property type="entry name" value="Spectrin"/>
    <property type="match status" value="20"/>
</dbReference>
<evidence type="ECO:0000256" key="1">
    <source>
        <dbReference type="ARBA" id="ARBA00004245"/>
    </source>
</evidence>
<evidence type="ECO:0000256" key="2">
    <source>
        <dbReference type="ARBA" id="ARBA00004544"/>
    </source>
</evidence>
<keyword evidence="15" id="KW-0175">Coiled coil</keyword>
<evidence type="ECO:0000256" key="11">
    <source>
        <dbReference type="ARBA" id="ARBA00022860"/>
    </source>
</evidence>
<dbReference type="InterPro" id="IPR018247">
    <property type="entry name" value="EF_Hand_1_Ca_BS"/>
</dbReference>
<evidence type="ECO:0000256" key="13">
    <source>
        <dbReference type="ARBA" id="ARBA00023212"/>
    </source>
</evidence>
<dbReference type="SUPFAM" id="SSF50044">
    <property type="entry name" value="SH3-domain"/>
    <property type="match status" value="1"/>
</dbReference>
<dbReference type="EMBL" id="CALNXJ010000037">
    <property type="protein sequence ID" value="CAH3143110.1"/>
    <property type="molecule type" value="Genomic_DNA"/>
</dbReference>
<dbReference type="GO" id="GO:0005856">
    <property type="term" value="C:cytoskeleton"/>
    <property type="evidence" value="ECO:0007669"/>
    <property type="project" value="UniProtKB-SubCell"/>
</dbReference>
<dbReference type="Pfam" id="PF00018">
    <property type="entry name" value="SH3_1"/>
    <property type="match status" value="1"/>
</dbReference>
<keyword evidence="12" id="KW-0009">Actin-binding</keyword>
<dbReference type="InterPro" id="IPR002017">
    <property type="entry name" value="Spectrin_repeat"/>
</dbReference>
<dbReference type="SUPFAM" id="SSF47473">
    <property type="entry name" value="EF-hand"/>
    <property type="match status" value="1"/>
</dbReference>
<feature type="domain" description="EF-hand" evidence="17">
    <location>
        <begin position="2264"/>
        <end position="2299"/>
    </location>
</feature>
<keyword evidence="5" id="KW-0117">Actin capping</keyword>
<dbReference type="GO" id="GO:0051693">
    <property type="term" value="P:actin filament capping"/>
    <property type="evidence" value="ECO:0007669"/>
    <property type="project" value="UniProtKB-KW"/>
</dbReference>
<comment type="caution">
    <text evidence="18">The sequence shown here is derived from an EMBL/GenBank/DDBJ whole genome shotgun (WGS) entry which is preliminary data.</text>
</comment>
<dbReference type="GO" id="GO:0005938">
    <property type="term" value="C:cell cortex"/>
    <property type="evidence" value="ECO:0007669"/>
    <property type="project" value="UniProtKB-SubCell"/>
</dbReference>
<feature type="coiled-coil region" evidence="15">
    <location>
        <begin position="293"/>
        <end position="320"/>
    </location>
</feature>
<dbReference type="FunFam" id="1.20.58.60:FF:000078">
    <property type="entry name" value="Spectrin alpha chain, non-erythrocytic 1"/>
    <property type="match status" value="1"/>
</dbReference>
<dbReference type="InterPro" id="IPR014837">
    <property type="entry name" value="EF-hand_Ca_insen"/>
</dbReference>
<keyword evidence="13" id="KW-0206">Cytoskeleton</keyword>
<dbReference type="SUPFAM" id="SSF46966">
    <property type="entry name" value="Spectrin repeat"/>
    <property type="match status" value="16"/>
</dbReference>
<keyword evidence="4 14" id="KW-0728">SH3 domain</keyword>
<comment type="subcellular location">
    <subcellularLocation>
        <location evidence="2">Cytoplasm</location>
        <location evidence="2">Cell cortex</location>
    </subcellularLocation>
    <subcellularLocation>
        <location evidence="1">Cytoplasm</location>
        <location evidence="1">Cytoskeleton</location>
    </subcellularLocation>
</comment>
<evidence type="ECO:0000259" key="16">
    <source>
        <dbReference type="PROSITE" id="PS50002"/>
    </source>
</evidence>
<feature type="coiled-coil region" evidence="15">
    <location>
        <begin position="1640"/>
        <end position="1667"/>
    </location>
</feature>
<evidence type="ECO:0008006" key="20">
    <source>
        <dbReference type="Google" id="ProtNLM"/>
    </source>
</evidence>
<dbReference type="InterPro" id="IPR018159">
    <property type="entry name" value="Spectrin/alpha-actinin"/>
</dbReference>
<keyword evidence="19" id="KW-1185">Reference proteome</keyword>
<dbReference type="PROSITE" id="PS50222">
    <property type="entry name" value="EF_HAND_2"/>
    <property type="match status" value="2"/>
</dbReference>
<name>A0AAU9XBG0_9CNID</name>
<organism evidence="18 19">
    <name type="scientific">Pocillopora meandrina</name>
    <dbReference type="NCBI Taxonomy" id="46732"/>
    <lineage>
        <taxon>Eukaryota</taxon>
        <taxon>Metazoa</taxon>
        <taxon>Cnidaria</taxon>
        <taxon>Anthozoa</taxon>
        <taxon>Hexacorallia</taxon>
        <taxon>Scleractinia</taxon>
        <taxon>Astrocoeniina</taxon>
        <taxon>Pocilloporidae</taxon>
        <taxon>Pocillopora</taxon>
    </lineage>
</organism>
<evidence type="ECO:0000256" key="10">
    <source>
        <dbReference type="ARBA" id="ARBA00022837"/>
    </source>
</evidence>
<dbReference type="FunFam" id="1.10.238.10:FF:000020">
    <property type="entry name" value="spectrin alpha chain, non-erythrocytic 1"/>
    <property type="match status" value="1"/>
</dbReference>
<dbReference type="PROSITE" id="PS50002">
    <property type="entry name" value="SH3"/>
    <property type="match status" value="1"/>
</dbReference>
<dbReference type="InterPro" id="IPR036028">
    <property type="entry name" value="SH3-like_dom_sf"/>
</dbReference>
<feature type="coiled-coil region" evidence="15">
    <location>
        <begin position="1060"/>
        <end position="1087"/>
    </location>
</feature>
<comment type="similarity">
    <text evidence="3">Belongs to the spectrin family.</text>
</comment>
<keyword evidence="6" id="KW-0963">Cytoplasm</keyword>
<dbReference type="PRINTS" id="PR00452">
    <property type="entry name" value="SH3DOMAIN"/>
</dbReference>
<evidence type="ECO:0000256" key="15">
    <source>
        <dbReference type="SAM" id="Coils"/>
    </source>
</evidence>
<dbReference type="SMART" id="SM00054">
    <property type="entry name" value="EFh"/>
    <property type="match status" value="2"/>
</dbReference>
<feature type="domain" description="SH3" evidence="16">
    <location>
        <begin position="969"/>
        <end position="1028"/>
    </location>
</feature>
<keyword evidence="10" id="KW-0106">Calcium</keyword>
<protein>
    <recommendedName>
        <fullName evidence="20">Spectrin alpha chain</fullName>
    </recommendedName>
</protein>
<feature type="coiled-coil region" evidence="15">
    <location>
        <begin position="1746"/>
        <end position="1812"/>
    </location>
</feature>
<keyword evidence="11" id="KW-0112">Calmodulin-binding</keyword>
<dbReference type="GO" id="GO:0005516">
    <property type="term" value="F:calmodulin binding"/>
    <property type="evidence" value="ECO:0007669"/>
    <property type="project" value="UniProtKB-KW"/>
</dbReference>
<dbReference type="FunFam" id="1.20.58.60:FF:000020">
    <property type="entry name" value="Spectrin alpha chain, non-erythrocytic 1"/>
    <property type="match status" value="6"/>
</dbReference>
<evidence type="ECO:0000256" key="7">
    <source>
        <dbReference type="ARBA" id="ARBA00022553"/>
    </source>
</evidence>
<accession>A0AAU9XBG0</accession>
<dbReference type="FunFam" id="1.20.58.60:FF:000340">
    <property type="entry name" value="Spectrin beta chain"/>
    <property type="match status" value="1"/>
</dbReference>
<dbReference type="SMART" id="SM00150">
    <property type="entry name" value="SPEC"/>
    <property type="match status" value="20"/>
</dbReference>
<dbReference type="GO" id="GO:0003779">
    <property type="term" value="F:actin binding"/>
    <property type="evidence" value="ECO:0007669"/>
    <property type="project" value="UniProtKB-KW"/>
</dbReference>
<dbReference type="FunFam" id="1.20.58.60:FF:000007">
    <property type="entry name" value="Spectrin alpha chain non-erythrocytic 1"/>
    <property type="match status" value="2"/>
</dbReference>
<dbReference type="PANTHER" id="PTHR11915">
    <property type="entry name" value="SPECTRIN/FILAMIN RELATED CYTOSKELETAL PROTEIN"/>
    <property type="match status" value="1"/>
</dbReference>
<dbReference type="CDD" id="cd00051">
    <property type="entry name" value="EFh"/>
    <property type="match status" value="1"/>
</dbReference>
<evidence type="ECO:0000256" key="12">
    <source>
        <dbReference type="ARBA" id="ARBA00023203"/>
    </source>
</evidence>
<dbReference type="Proteomes" id="UP001159428">
    <property type="component" value="Unassembled WGS sequence"/>
</dbReference>
<evidence type="ECO:0000256" key="9">
    <source>
        <dbReference type="ARBA" id="ARBA00022737"/>
    </source>
</evidence>
<dbReference type="SMART" id="SM01184">
    <property type="entry name" value="efhand_Ca_insen"/>
    <property type="match status" value="1"/>
</dbReference>
<dbReference type="FunFam" id="1.20.58.60:FF:000006">
    <property type="entry name" value="Spectrin alpha chain, non-erythrocytic 1"/>
    <property type="match status" value="2"/>
</dbReference>
<keyword evidence="9" id="KW-0677">Repeat</keyword>
<dbReference type="Gene3D" id="1.20.58.60">
    <property type="match status" value="18"/>
</dbReference>
<evidence type="ECO:0000256" key="4">
    <source>
        <dbReference type="ARBA" id="ARBA00022443"/>
    </source>
</evidence>
<dbReference type="Gene3D" id="1.10.238.10">
    <property type="entry name" value="EF-hand"/>
    <property type="match status" value="2"/>
</dbReference>
<evidence type="ECO:0000313" key="19">
    <source>
        <dbReference type="Proteomes" id="UP001159428"/>
    </source>
</evidence>
<feature type="coiled-coil region" evidence="15">
    <location>
        <begin position="1215"/>
        <end position="1274"/>
    </location>
</feature>
<dbReference type="FunFam" id="1.20.58.60:FF:000013">
    <property type="entry name" value="Spectrin alpha chain, non-erythrocytic 1"/>
    <property type="match status" value="2"/>
</dbReference>
<dbReference type="InterPro" id="IPR035825">
    <property type="entry name" value="Alpha_Spectrin_SH3"/>
</dbReference>
<evidence type="ECO:0000256" key="3">
    <source>
        <dbReference type="ARBA" id="ARBA00006826"/>
    </source>
</evidence>
<dbReference type="FunFam" id="1.20.58.60:FF:000017">
    <property type="entry name" value="Spectrin alpha chain, non-erythrocytic 1"/>
    <property type="match status" value="2"/>
</dbReference>